<protein>
    <submittedName>
        <fullName evidence="1">Uncharacterized protein</fullName>
    </submittedName>
</protein>
<dbReference type="AlphaFoldDB" id="A0A9E7RU34"/>
<dbReference type="GeneID" id="75106125"/>
<dbReference type="EMBL" id="CP104550">
    <property type="protein sequence ID" value="UXH32214.1"/>
    <property type="molecule type" value="Genomic_DNA"/>
</dbReference>
<sequence length="229" mass="25065">MGAYCYYHQQTELAKKLGNEILNGSGWWKFIGVAGVSTAEAAVLELGVLSAPETLGLSLAVTLATYIIMEHPEWLPYIKDAAIMTLLLTPGGLPTFITYTLLTGDTEPIQNYLEILSRQSDGWTRRMVNEYREAVDTLRAVSSGSVGGDPDDIERAINNLGKFMRDEWELFKEALKDGDVVGAIKHGGTIIGTGMGVVALLTYENREAIEACILGFKNYLEKKLREAGA</sequence>
<organism evidence="1">
    <name type="scientific">Methanothermobacter wolfeii</name>
    <name type="common">Methanobacterium wolfei</name>
    <dbReference type="NCBI Taxonomy" id="145261"/>
    <lineage>
        <taxon>Archaea</taxon>
        <taxon>Methanobacteriati</taxon>
        <taxon>Methanobacteriota</taxon>
        <taxon>Methanomada group</taxon>
        <taxon>Methanobacteria</taxon>
        <taxon>Methanobacteriales</taxon>
        <taxon>Methanobacteriaceae</taxon>
        <taxon>Methanothermobacter</taxon>
    </lineage>
</organism>
<dbReference type="Proteomes" id="UP001065373">
    <property type="component" value="Chromosome"/>
</dbReference>
<gene>
    <name evidence="1" type="ORF">N5910_02695</name>
</gene>
<name>A0A9E7RU34_METWO</name>
<evidence type="ECO:0000313" key="1">
    <source>
        <dbReference type="EMBL" id="UXH32214.1"/>
    </source>
</evidence>
<accession>A0A9E7RU34</accession>
<proteinExistence type="predicted"/>
<dbReference type="RefSeq" id="WP_261599732.1">
    <property type="nucleotide sequence ID" value="NZ_CP104550.1"/>
</dbReference>
<reference evidence="1" key="1">
    <citation type="submission" date="2022-09" db="EMBL/GenBank/DDBJ databases">
        <title>Characterization of three MwoI isoschizomers from sequenced genome and metagenomes.</title>
        <authorList>
            <person name="Fomenkov A."/>
            <person name="Xu S.Y."/>
            <person name="Roberts R.J."/>
        </authorList>
    </citation>
    <scope>NUCLEOTIDE SEQUENCE</scope>
    <source>
        <strain evidence="1">DSM 2970</strain>
    </source>
</reference>